<gene>
    <name evidence="2" type="ORF">BWX89_01204</name>
</gene>
<dbReference type="InterPro" id="IPR050696">
    <property type="entry name" value="FtsA/MreB"/>
</dbReference>
<dbReference type="AlphaFoldDB" id="A0A1V6C7A5"/>
<keyword evidence="1" id="KW-0812">Transmembrane</keyword>
<dbReference type="InterPro" id="IPR043129">
    <property type="entry name" value="ATPase_NBD"/>
</dbReference>
<name>A0A1V6C7A5_UNCT6</name>
<protein>
    <submittedName>
        <fullName evidence="2">Competence protein A</fullName>
    </submittedName>
</protein>
<proteinExistence type="predicted"/>
<sequence length="273" mass="31289">MDIANFFIVGYSIYMAGILAIDIGTHYIKVVEGYQKKNRFIVRNAGIIRNPVPYAHLNLNENQQKQFSIFLKNFLRDTKIKRRETVCSIGGEPVIIHYFDIPDIPEDEIKSSIELELFQVVPGGIENLEYDYHIFPCSDSSKRTVLVTGIPKIRCDFYVDTLLMSGLRPIIMDIDGLALVNCYLTMDNKIQKAISILNIGARYTNLAVIDPDGFVFVRDIDFGGDRITSQIARHKGVSISDAEQIKKDPFLRKRFKILCGDYFLMYSKKYQHL</sequence>
<evidence type="ECO:0000256" key="1">
    <source>
        <dbReference type="SAM" id="Phobius"/>
    </source>
</evidence>
<dbReference type="SUPFAM" id="SSF53067">
    <property type="entry name" value="Actin-like ATPase domain"/>
    <property type="match status" value="3"/>
</dbReference>
<dbReference type="EMBL" id="MWDQ01000112">
    <property type="protein sequence ID" value="OQB72796.1"/>
    <property type="molecule type" value="Genomic_DNA"/>
</dbReference>
<dbReference type="PANTHER" id="PTHR32432">
    <property type="entry name" value="CELL DIVISION PROTEIN FTSA-RELATED"/>
    <property type="match status" value="1"/>
</dbReference>
<dbReference type="PANTHER" id="PTHR32432:SF3">
    <property type="entry name" value="ETHANOLAMINE UTILIZATION PROTEIN EUTJ"/>
    <property type="match status" value="1"/>
</dbReference>
<reference evidence="2" key="1">
    <citation type="submission" date="2017-02" db="EMBL/GenBank/DDBJ databases">
        <title>Delving into the versatile metabolic prowess of the omnipresent phylum Bacteroidetes.</title>
        <authorList>
            <person name="Nobu M.K."/>
            <person name="Mei R."/>
            <person name="Narihiro T."/>
            <person name="Kuroda K."/>
            <person name="Liu W.-T."/>
        </authorList>
    </citation>
    <scope>NUCLEOTIDE SEQUENCE</scope>
    <source>
        <strain evidence="2">ADurb.Bin131</strain>
    </source>
</reference>
<accession>A0A1V6C7A5</accession>
<comment type="caution">
    <text evidence="2">The sequence shown here is derived from an EMBL/GenBank/DDBJ whole genome shotgun (WGS) entry which is preliminary data.</text>
</comment>
<evidence type="ECO:0000313" key="2">
    <source>
        <dbReference type="EMBL" id="OQB72796.1"/>
    </source>
</evidence>
<feature type="transmembrane region" description="Helical" evidence="1">
    <location>
        <begin position="6"/>
        <end position="28"/>
    </location>
</feature>
<keyword evidence="1" id="KW-1133">Transmembrane helix</keyword>
<dbReference type="Proteomes" id="UP000485562">
    <property type="component" value="Unassembled WGS sequence"/>
</dbReference>
<dbReference type="Pfam" id="PF11104">
    <property type="entry name" value="PilM_2"/>
    <property type="match status" value="1"/>
</dbReference>
<keyword evidence="1" id="KW-0472">Membrane</keyword>
<organism evidence="2">
    <name type="scientific">candidate division TA06 bacterium ADurb.Bin131</name>
    <dbReference type="NCBI Taxonomy" id="1852827"/>
    <lineage>
        <taxon>Bacteria</taxon>
        <taxon>Bacteria division TA06</taxon>
    </lineage>
</organism>
<dbReference type="Gene3D" id="3.30.420.40">
    <property type="match status" value="2"/>
</dbReference>
<dbReference type="CDD" id="cd24049">
    <property type="entry name" value="ASKHA_NBD_PilM"/>
    <property type="match status" value="1"/>
</dbReference>
<dbReference type="InterPro" id="IPR005883">
    <property type="entry name" value="PilM"/>
</dbReference>